<dbReference type="InterPro" id="IPR037465">
    <property type="entry name" value="YlxR"/>
</dbReference>
<feature type="domain" description="YlxR" evidence="1">
    <location>
        <begin position="15"/>
        <end position="89"/>
    </location>
</feature>
<dbReference type="SUPFAM" id="SSF55315">
    <property type="entry name" value="L30e-like"/>
    <property type="match status" value="1"/>
</dbReference>
<dbReference type="OrthoDB" id="9799836at2"/>
<dbReference type="InterPro" id="IPR035931">
    <property type="entry name" value="YlxR-like_sf"/>
</dbReference>
<reference evidence="2 3" key="1">
    <citation type="submission" date="2017-03" db="EMBL/GenBank/DDBJ databases">
        <authorList>
            <person name="Afonso C.L."/>
            <person name="Miller P.J."/>
            <person name="Scott M.A."/>
            <person name="Spackman E."/>
            <person name="Goraichik I."/>
            <person name="Dimitrov K.M."/>
            <person name="Suarez D.L."/>
            <person name="Swayne D.E."/>
        </authorList>
    </citation>
    <scope>NUCLEOTIDE SEQUENCE [LARGE SCALE GENOMIC DNA]</scope>
    <source>
        <strain evidence="2 3">CECT 7023</strain>
    </source>
</reference>
<dbReference type="InterPro" id="IPR007393">
    <property type="entry name" value="YlxR_dom"/>
</dbReference>
<dbReference type="NCBIfam" id="NF006622">
    <property type="entry name" value="PRK09190.1"/>
    <property type="match status" value="1"/>
</dbReference>
<evidence type="ECO:0000313" key="2">
    <source>
        <dbReference type="EMBL" id="SLN32876.1"/>
    </source>
</evidence>
<proteinExistence type="predicted"/>
<accession>A0A1Y5S6U7</accession>
<dbReference type="EMBL" id="FWFZ01000004">
    <property type="protein sequence ID" value="SLN32876.1"/>
    <property type="molecule type" value="Genomic_DNA"/>
</dbReference>
<dbReference type="Proteomes" id="UP000193900">
    <property type="component" value="Unassembled WGS sequence"/>
</dbReference>
<evidence type="ECO:0000313" key="3">
    <source>
        <dbReference type="Proteomes" id="UP000193900"/>
    </source>
</evidence>
<keyword evidence="3" id="KW-1185">Reference proteome</keyword>
<dbReference type="PANTHER" id="PTHR34215:SF1">
    <property type="entry name" value="YLXR DOMAIN-CONTAINING PROTEIN"/>
    <property type="match status" value="1"/>
</dbReference>
<dbReference type="InterPro" id="IPR029064">
    <property type="entry name" value="Ribosomal_eL30-like_sf"/>
</dbReference>
<dbReference type="SUPFAM" id="SSF64376">
    <property type="entry name" value="YlxR-like"/>
    <property type="match status" value="1"/>
</dbReference>
<evidence type="ECO:0000259" key="1">
    <source>
        <dbReference type="Pfam" id="PF04296"/>
    </source>
</evidence>
<dbReference type="RefSeq" id="WP_085878051.1">
    <property type="nucleotide sequence ID" value="NZ_FWFZ01000004.1"/>
</dbReference>
<sequence>MTRGGRTKDRDIAERRCIVSGEVQPRQGLIRFVATPDNGIVPDILEKLPGRGMWVTSNREILSKATSAQFSRAAKAKVQVPDGMVDEIERQLVRRVIDLTALARKSGRAVAGFEKVKGWLADKPVRVLFQASDGSVRGKAKLWTPTGARYFDCLTSSELGMAFGRESVIHGALATGGLSDRVVEEAARLKGLRENTGDQGVARKD</sequence>
<name>A0A1Y5S6U7_9RHOB</name>
<dbReference type="Gene3D" id="3.30.1230.10">
    <property type="entry name" value="YlxR-like"/>
    <property type="match status" value="1"/>
</dbReference>
<dbReference type="AlphaFoldDB" id="A0A1Y5S6U7"/>
<dbReference type="Gene3D" id="3.30.1330.30">
    <property type="match status" value="1"/>
</dbReference>
<organism evidence="2 3">
    <name type="scientific">Roseisalinus antarcticus</name>
    <dbReference type="NCBI Taxonomy" id="254357"/>
    <lineage>
        <taxon>Bacteria</taxon>
        <taxon>Pseudomonadati</taxon>
        <taxon>Pseudomonadota</taxon>
        <taxon>Alphaproteobacteria</taxon>
        <taxon>Rhodobacterales</taxon>
        <taxon>Roseobacteraceae</taxon>
        <taxon>Roseisalinus</taxon>
    </lineage>
</organism>
<dbReference type="Pfam" id="PF04296">
    <property type="entry name" value="YlxR"/>
    <property type="match status" value="1"/>
</dbReference>
<dbReference type="PANTHER" id="PTHR34215">
    <property type="entry name" value="BLL0784 PROTEIN"/>
    <property type="match status" value="1"/>
</dbReference>
<gene>
    <name evidence="2" type="ORF">ROA7023_01156</name>
</gene>
<protein>
    <recommendedName>
        <fullName evidence="1">YlxR domain-containing protein</fullName>
    </recommendedName>
</protein>